<protein>
    <submittedName>
        <fullName evidence="1">Type II toxin-antitoxin system RelE/ParE family toxin</fullName>
    </submittedName>
</protein>
<evidence type="ECO:0000313" key="1">
    <source>
        <dbReference type="EMBL" id="MDX8524533.1"/>
    </source>
</evidence>
<dbReference type="InterPro" id="IPR035093">
    <property type="entry name" value="RelE/ParE_toxin_dom_sf"/>
</dbReference>
<name>A0ABU4ZKJ0_9HYPH</name>
<proteinExistence type="predicted"/>
<dbReference type="RefSeq" id="WP_320232268.1">
    <property type="nucleotide sequence ID" value="NZ_JAVIJF010000005.1"/>
</dbReference>
<organism evidence="1 2">
    <name type="scientific">Mesorhizobium montanum</name>
    <dbReference type="NCBI Taxonomy" id="3072323"/>
    <lineage>
        <taxon>Bacteria</taxon>
        <taxon>Pseudomonadati</taxon>
        <taxon>Pseudomonadota</taxon>
        <taxon>Alphaproteobacteria</taxon>
        <taxon>Hyphomicrobiales</taxon>
        <taxon>Phyllobacteriaceae</taxon>
        <taxon>Mesorhizobium</taxon>
    </lineage>
</organism>
<comment type="caution">
    <text evidence="1">The sequence shown here is derived from an EMBL/GenBank/DDBJ whole genome shotgun (WGS) entry which is preliminary data.</text>
</comment>
<dbReference type="Proteomes" id="UP001276840">
    <property type="component" value="Unassembled WGS sequence"/>
</dbReference>
<dbReference type="EMBL" id="JAVIJF010000005">
    <property type="protein sequence ID" value="MDX8524533.1"/>
    <property type="molecule type" value="Genomic_DNA"/>
</dbReference>
<keyword evidence="2" id="KW-1185">Reference proteome</keyword>
<accession>A0ABU4ZKJ0</accession>
<reference evidence="1 2" key="1">
    <citation type="submission" date="2023-08" db="EMBL/GenBank/DDBJ databases">
        <title>Implementing the SeqCode for naming new Mesorhizobium species isolated from Vachellia karroo root nodules.</title>
        <authorList>
            <person name="Van Lill M."/>
        </authorList>
    </citation>
    <scope>NUCLEOTIDE SEQUENCE [LARGE SCALE GENOMIC DNA]</scope>
    <source>
        <strain evidence="1 2">MSK 1335</strain>
    </source>
</reference>
<gene>
    <name evidence="1" type="ORF">RFM68_08440</name>
</gene>
<evidence type="ECO:0000313" key="2">
    <source>
        <dbReference type="Proteomes" id="UP001276840"/>
    </source>
</evidence>
<dbReference type="Gene3D" id="3.30.2310.20">
    <property type="entry name" value="RelE-like"/>
    <property type="match status" value="1"/>
</dbReference>
<sequence length="121" mass="13922">MVLYRLSAAAKEDIVQILAHAEVNFGEIARSRYERLLIAALRDIATDPERLGSIARTELGNKIPSHHLRYSRDRARTEHGIVVRPRHFLLYRMTPEVTGIGRVLHDAMELQRHLPTRYGDD</sequence>